<accession>Q239M7</accession>
<dbReference type="HOGENOM" id="CLU_515373_0_0_1"/>
<dbReference type="EMBL" id="GG662729">
    <property type="protein sequence ID" value="EAR93243.2"/>
    <property type="molecule type" value="Genomic_DNA"/>
</dbReference>
<dbReference type="Pfam" id="PF00536">
    <property type="entry name" value="SAM_1"/>
    <property type="match status" value="1"/>
</dbReference>
<dbReference type="KEGG" id="tet:TTHERM_01119530"/>
<dbReference type="InParanoid" id="Q239M7"/>
<dbReference type="InterPro" id="IPR001660">
    <property type="entry name" value="SAM"/>
</dbReference>
<dbReference type="SMART" id="SM00454">
    <property type="entry name" value="SAM"/>
    <property type="match status" value="1"/>
</dbReference>
<dbReference type="RefSeq" id="XP_001013488.2">
    <property type="nucleotide sequence ID" value="XM_001013488.2"/>
</dbReference>
<dbReference type="CDD" id="cd00060">
    <property type="entry name" value="FHA"/>
    <property type="match status" value="1"/>
</dbReference>
<feature type="domain" description="SAM" evidence="2">
    <location>
        <begin position="21"/>
        <end position="85"/>
    </location>
</feature>
<sequence>MNHLVPTFQTQGNRPMNVYEWHNRHVIDWLKEHDLQDYQSIFEMQKVNGEQLLLTTEEKAIHEFKIEDDEDRKIFMQELDLLKEYHDSRRKANMIEEAEKLQKEASEYLETISMMPIHNGMNGGAICDGEMDLLPTDSSIQQFEDNDSATNRFLLEQEIKMIVGLLQRAGSDRIDNSANNFNDTSQRYGMTLSKPYILSSNNLVVSTTSIQQPQATSTDYQSQWYNESIQISKMKIPHFFEHPVFSKDHQVEQSERISEAQSYQENFSTLPITNEEKLQSIVNQSLIIKDCLDLDNPQQFQLYELLSSEIQVANEGIISQSQSNPHSKRKLGLFKFMPAQKSSKQELSFANQQTINIIPSNLKCNWSFRSLNSSQIIALQVMKRAIVIDDTYIMGNHIINIMSVEIQSQQQCKVALKISRINNQIAFQKQNVFVNTEGITFGKNKKTCTIYLENDKEVSSNHCRMVFDPQLKSTFIIDNSSTNGTWIQIKAGKNECLGQKMHIQIDLKRDIMIYDCIDNYNLDDVRKELQNNCISCFKNNKNTRNLNTQKIEYCLACAQILLQKDSWAQILY</sequence>
<dbReference type="InterPro" id="IPR013761">
    <property type="entry name" value="SAM/pointed_sf"/>
</dbReference>
<evidence type="ECO:0000313" key="3">
    <source>
        <dbReference type="EMBL" id="EAR93243.2"/>
    </source>
</evidence>
<dbReference type="Gene3D" id="2.60.200.20">
    <property type="match status" value="1"/>
</dbReference>
<keyword evidence="4" id="KW-1185">Reference proteome</keyword>
<dbReference type="GeneID" id="7842443"/>
<evidence type="ECO:0000259" key="2">
    <source>
        <dbReference type="PROSITE" id="PS50105"/>
    </source>
</evidence>
<name>Q239M7_TETTS</name>
<evidence type="ECO:0000259" key="1">
    <source>
        <dbReference type="PROSITE" id="PS50006"/>
    </source>
</evidence>
<dbReference type="PROSITE" id="PS50105">
    <property type="entry name" value="SAM_DOMAIN"/>
    <property type="match status" value="1"/>
</dbReference>
<dbReference type="AlphaFoldDB" id="Q239M7"/>
<gene>
    <name evidence="3" type="ORF">TTHERM_01119530</name>
</gene>
<evidence type="ECO:0000313" key="4">
    <source>
        <dbReference type="Proteomes" id="UP000009168"/>
    </source>
</evidence>
<dbReference type="SUPFAM" id="SSF49879">
    <property type="entry name" value="SMAD/FHA domain"/>
    <property type="match status" value="1"/>
</dbReference>
<reference evidence="4" key="1">
    <citation type="journal article" date="2006" name="PLoS Biol.">
        <title>Macronuclear genome sequence of the ciliate Tetrahymena thermophila, a model eukaryote.</title>
        <authorList>
            <person name="Eisen J.A."/>
            <person name="Coyne R.S."/>
            <person name="Wu M."/>
            <person name="Wu D."/>
            <person name="Thiagarajan M."/>
            <person name="Wortman J.R."/>
            <person name="Badger J.H."/>
            <person name="Ren Q."/>
            <person name="Amedeo P."/>
            <person name="Jones K.M."/>
            <person name="Tallon L.J."/>
            <person name="Delcher A.L."/>
            <person name="Salzberg S.L."/>
            <person name="Silva J.C."/>
            <person name="Haas B.J."/>
            <person name="Majoros W.H."/>
            <person name="Farzad M."/>
            <person name="Carlton J.M."/>
            <person name="Smith R.K. Jr."/>
            <person name="Garg J."/>
            <person name="Pearlman R.E."/>
            <person name="Karrer K.M."/>
            <person name="Sun L."/>
            <person name="Manning G."/>
            <person name="Elde N.C."/>
            <person name="Turkewitz A.P."/>
            <person name="Asai D.J."/>
            <person name="Wilkes D.E."/>
            <person name="Wang Y."/>
            <person name="Cai H."/>
            <person name="Collins K."/>
            <person name="Stewart B.A."/>
            <person name="Lee S.R."/>
            <person name="Wilamowska K."/>
            <person name="Weinberg Z."/>
            <person name="Ruzzo W.L."/>
            <person name="Wloga D."/>
            <person name="Gaertig J."/>
            <person name="Frankel J."/>
            <person name="Tsao C.-C."/>
            <person name="Gorovsky M.A."/>
            <person name="Keeling P.J."/>
            <person name="Waller R.F."/>
            <person name="Patron N.J."/>
            <person name="Cherry J.M."/>
            <person name="Stover N.A."/>
            <person name="Krieger C.J."/>
            <person name="del Toro C."/>
            <person name="Ryder H.F."/>
            <person name="Williamson S.C."/>
            <person name="Barbeau R.A."/>
            <person name="Hamilton E.P."/>
            <person name="Orias E."/>
        </authorList>
    </citation>
    <scope>NUCLEOTIDE SEQUENCE [LARGE SCALE GENOMIC DNA]</scope>
    <source>
        <strain evidence="4">SB210</strain>
    </source>
</reference>
<feature type="domain" description="FHA" evidence="1">
    <location>
        <begin position="439"/>
        <end position="488"/>
    </location>
</feature>
<organism evidence="3 4">
    <name type="scientific">Tetrahymena thermophila (strain SB210)</name>
    <dbReference type="NCBI Taxonomy" id="312017"/>
    <lineage>
        <taxon>Eukaryota</taxon>
        <taxon>Sar</taxon>
        <taxon>Alveolata</taxon>
        <taxon>Ciliophora</taxon>
        <taxon>Intramacronucleata</taxon>
        <taxon>Oligohymenophorea</taxon>
        <taxon>Hymenostomatida</taxon>
        <taxon>Tetrahymenina</taxon>
        <taxon>Tetrahymenidae</taxon>
        <taxon>Tetrahymena</taxon>
    </lineage>
</organism>
<dbReference type="Pfam" id="PF00498">
    <property type="entry name" value="FHA"/>
    <property type="match status" value="1"/>
</dbReference>
<dbReference type="SUPFAM" id="SSF47769">
    <property type="entry name" value="SAM/Pointed domain"/>
    <property type="match status" value="1"/>
</dbReference>
<dbReference type="InterPro" id="IPR000253">
    <property type="entry name" value="FHA_dom"/>
</dbReference>
<dbReference type="InterPro" id="IPR008984">
    <property type="entry name" value="SMAD_FHA_dom_sf"/>
</dbReference>
<dbReference type="SMART" id="SM00240">
    <property type="entry name" value="FHA"/>
    <property type="match status" value="1"/>
</dbReference>
<protein>
    <submittedName>
        <fullName evidence="3">FHA domain protein</fullName>
    </submittedName>
</protein>
<dbReference type="Gene3D" id="1.10.150.50">
    <property type="entry name" value="Transcription Factor, Ets-1"/>
    <property type="match status" value="1"/>
</dbReference>
<dbReference type="Proteomes" id="UP000009168">
    <property type="component" value="Unassembled WGS sequence"/>
</dbReference>
<dbReference type="PROSITE" id="PS50006">
    <property type="entry name" value="FHA_DOMAIN"/>
    <property type="match status" value="1"/>
</dbReference>
<proteinExistence type="predicted"/>